<accession>A0A0A9FX58</accession>
<dbReference type="AlphaFoldDB" id="A0A0A9FX58"/>
<reference evidence="1" key="2">
    <citation type="journal article" date="2015" name="Data Brief">
        <title>Shoot transcriptome of the giant reed, Arundo donax.</title>
        <authorList>
            <person name="Barrero R.A."/>
            <person name="Guerrero F.D."/>
            <person name="Moolhuijzen P."/>
            <person name="Goolsby J.A."/>
            <person name="Tidwell J."/>
            <person name="Bellgard S.E."/>
            <person name="Bellgard M.I."/>
        </authorList>
    </citation>
    <scope>NUCLEOTIDE SEQUENCE</scope>
    <source>
        <tissue evidence="1">Shoot tissue taken approximately 20 cm above the soil surface</tissue>
    </source>
</reference>
<name>A0A0A9FX58_ARUDO</name>
<reference evidence="1" key="1">
    <citation type="submission" date="2014-09" db="EMBL/GenBank/DDBJ databases">
        <authorList>
            <person name="Magalhaes I.L.F."/>
            <person name="Oliveira U."/>
            <person name="Santos F.R."/>
            <person name="Vidigal T.H.D.A."/>
            <person name="Brescovit A.D."/>
            <person name="Santos A.J."/>
        </authorList>
    </citation>
    <scope>NUCLEOTIDE SEQUENCE</scope>
    <source>
        <tissue evidence="1">Shoot tissue taken approximately 20 cm above the soil surface</tissue>
    </source>
</reference>
<evidence type="ECO:0000313" key="1">
    <source>
        <dbReference type="EMBL" id="JAE16852.1"/>
    </source>
</evidence>
<sequence>MHDSLSVAKLINGYILKGNALDMFRLSVKATSE</sequence>
<proteinExistence type="predicted"/>
<protein>
    <submittedName>
        <fullName evidence="1">Uncharacterized protein</fullName>
    </submittedName>
</protein>
<organism evidence="1">
    <name type="scientific">Arundo donax</name>
    <name type="common">Giant reed</name>
    <name type="synonym">Donax arundinaceus</name>
    <dbReference type="NCBI Taxonomy" id="35708"/>
    <lineage>
        <taxon>Eukaryota</taxon>
        <taxon>Viridiplantae</taxon>
        <taxon>Streptophyta</taxon>
        <taxon>Embryophyta</taxon>
        <taxon>Tracheophyta</taxon>
        <taxon>Spermatophyta</taxon>
        <taxon>Magnoliopsida</taxon>
        <taxon>Liliopsida</taxon>
        <taxon>Poales</taxon>
        <taxon>Poaceae</taxon>
        <taxon>PACMAD clade</taxon>
        <taxon>Arundinoideae</taxon>
        <taxon>Arundineae</taxon>
        <taxon>Arundo</taxon>
    </lineage>
</organism>
<dbReference type="EMBL" id="GBRH01181044">
    <property type="protein sequence ID" value="JAE16852.1"/>
    <property type="molecule type" value="Transcribed_RNA"/>
</dbReference>